<feature type="domain" description="DNA polymerase III delta N-terminal" evidence="9">
    <location>
        <begin position="19"/>
        <end position="143"/>
    </location>
</feature>
<evidence type="ECO:0000259" key="9">
    <source>
        <dbReference type="Pfam" id="PF06144"/>
    </source>
</evidence>
<dbReference type="InterPro" id="IPR005790">
    <property type="entry name" value="DNA_polIII_delta"/>
</dbReference>
<name>A0A075R2T2_BRELA</name>
<dbReference type="NCBIfam" id="TIGR01128">
    <property type="entry name" value="holA"/>
    <property type="match status" value="1"/>
</dbReference>
<dbReference type="EC" id="2.7.7.7" evidence="1"/>
<dbReference type="InterPro" id="IPR010372">
    <property type="entry name" value="DNA_pol3_delta_N"/>
</dbReference>
<dbReference type="STRING" id="1042163.BRLA_c013670"/>
<evidence type="ECO:0000256" key="8">
    <source>
        <dbReference type="ARBA" id="ARBA00049244"/>
    </source>
</evidence>
<evidence type="ECO:0000256" key="3">
    <source>
        <dbReference type="ARBA" id="ARBA00022679"/>
    </source>
</evidence>
<evidence type="ECO:0000256" key="1">
    <source>
        <dbReference type="ARBA" id="ARBA00012417"/>
    </source>
</evidence>
<comment type="similarity">
    <text evidence="7">Belongs to the DNA polymerase HolA subunit family.</text>
</comment>
<dbReference type="GO" id="GO:0003887">
    <property type="term" value="F:DNA-directed DNA polymerase activity"/>
    <property type="evidence" value="ECO:0007669"/>
    <property type="project" value="UniProtKB-KW"/>
</dbReference>
<sequence>MPLRTAMREIKQKRFAPVYVLYGPETYLKEEFMTLLRNEIIDPTYADLNIGMYDCAQTPLEDMLVEANTLPFLSDYRLVIASNAYFLTGAKPPSKIEHNTDVLLDYLKDPTPSSSLVLDVQADKLDERKKLTKQLQQRAVVLGFQTLQDTDLYGWIERTAQRFGAQIERENAMLLAERVGSELRLLVKEIEKMTLYVKKGDNQTGEITRETIELLASRTLEQDVFFLVEAVVTGRVTDAFRTLYDCLKMGEEPIKLMALLARQFRLIYHVKTRAPLGYTQQQLAGMLKMHPYAVKKALEQARHFSEASLRQLLGILAEEDYRMKSGQTDKRLALEVFIAKVGQELKR</sequence>
<evidence type="ECO:0000256" key="6">
    <source>
        <dbReference type="ARBA" id="ARBA00022932"/>
    </source>
</evidence>
<dbReference type="Gene3D" id="1.10.8.60">
    <property type="match status" value="1"/>
</dbReference>
<evidence type="ECO:0000259" key="10">
    <source>
        <dbReference type="Pfam" id="PF21694"/>
    </source>
</evidence>
<comment type="catalytic activity">
    <reaction evidence="8">
        <text>DNA(n) + a 2'-deoxyribonucleoside 5'-triphosphate = DNA(n+1) + diphosphate</text>
        <dbReference type="Rhea" id="RHEA:22508"/>
        <dbReference type="Rhea" id="RHEA-COMP:17339"/>
        <dbReference type="Rhea" id="RHEA-COMP:17340"/>
        <dbReference type="ChEBI" id="CHEBI:33019"/>
        <dbReference type="ChEBI" id="CHEBI:61560"/>
        <dbReference type="ChEBI" id="CHEBI:173112"/>
        <dbReference type="EC" id="2.7.7.7"/>
    </reaction>
</comment>
<dbReference type="SUPFAM" id="SSF52540">
    <property type="entry name" value="P-loop containing nucleoside triphosphate hydrolases"/>
    <property type="match status" value="1"/>
</dbReference>
<dbReference type="GO" id="GO:0006261">
    <property type="term" value="P:DNA-templated DNA replication"/>
    <property type="evidence" value="ECO:0007669"/>
    <property type="project" value="TreeGrafter"/>
</dbReference>
<dbReference type="GO" id="GO:0009360">
    <property type="term" value="C:DNA polymerase III complex"/>
    <property type="evidence" value="ECO:0007669"/>
    <property type="project" value="InterPro"/>
</dbReference>
<evidence type="ECO:0000256" key="4">
    <source>
        <dbReference type="ARBA" id="ARBA00022695"/>
    </source>
</evidence>
<dbReference type="PANTHER" id="PTHR34388">
    <property type="entry name" value="DNA POLYMERASE III SUBUNIT DELTA"/>
    <property type="match status" value="1"/>
</dbReference>
<keyword evidence="6" id="KW-0239">DNA-directed DNA polymerase</keyword>
<keyword evidence="5" id="KW-0235">DNA replication</keyword>
<dbReference type="GO" id="GO:0003677">
    <property type="term" value="F:DNA binding"/>
    <property type="evidence" value="ECO:0007669"/>
    <property type="project" value="InterPro"/>
</dbReference>
<dbReference type="Proteomes" id="UP000005850">
    <property type="component" value="Chromosome"/>
</dbReference>
<protein>
    <recommendedName>
        <fullName evidence="2">DNA polymerase III subunit delta</fullName>
        <ecNumber evidence="1">2.7.7.7</ecNumber>
    </recommendedName>
</protein>
<dbReference type="InterPro" id="IPR027417">
    <property type="entry name" value="P-loop_NTPase"/>
</dbReference>
<dbReference type="AlphaFoldDB" id="A0A075R2T2"/>
<evidence type="ECO:0000313" key="12">
    <source>
        <dbReference type="Proteomes" id="UP000005850"/>
    </source>
</evidence>
<dbReference type="EMBL" id="CP007806">
    <property type="protein sequence ID" value="AIG25706.1"/>
    <property type="molecule type" value="Genomic_DNA"/>
</dbReference>
<feature type="domain" description="DNA polymerase III delta subunit-like C-terminal" evidence="10">
    <location>
        <begin position="221"/>
        <end position="340"/>
    </location>
</feature>
<dbReference type="HOGENOM" id="CLU_044694_4_0_9"/>
<dbReference type="Pfam" id="PF21694">
    <property type="entry name" value="DNA_pol3_delta_C"/>
    <property type="match status" value="1"/>
</dbReference>
<accession>A0A075R2T2</accession>
<evidence type="ECO:0000256" key="2">
    <source>
        <dbReference type="ARBA" id="ARBA00017703"/>
    </source>
</evidence>
<dbReference type="KEGG" id="blr:BRLA_c013670"/>
<dbReference type="RefSeq" id="WP_003338253.1">
    <property type="nucleotide sequence ID" value="NZ_CP007806.1"/>
</dbReference>
<evidence type="ECO:0000313" key="11">
    <source>
        <dbReference type="EMBL" id="AIG25706.1"/>
    </source>
</evidence>
<dbReference type="InterPro" id="IPR048466">
    <property type="entry name" value="DNA_pol3_delta-like_C"/>
</dbReference>
<keyword evidence="12" id="KW-1185">Reference proteome</keyword>
<dbReference type="eggNOG" id="COG1466">
    <property type="taxonomic scope" value="Bacteria"/>
</dbReference>
<keyword evidence="3" id="KW-0808">Transferase</keyword>
<organism evidence="11 12">
    <name type="scientific">Brevibacillus laterosporus LMG 15441</name>
    <dbReference type="NCBI Taxonomy" id="1042163"/>
    <lineage>
        <taxon>Bacteria</taxon>
        <taxon>Bacillati</taxon>
        <taxon>Bacillota</taxon>
        <taxon>Bacilli</taxon>
        <taxon>Bacillales</taxon>
        <taxon>Paenibacillaceae</taxon>
        <taxon>Brevibacillus</taxon>
    </lineage>
</organism>
<dbReference type="Gene3D" id="3.40.50.300">
    <property type="entry name" value="P-loop containing nucleotide triphosphate hydrolases"/>
    <property type="match status" value="1"/>
</dbReference>
<dbReference type="Pfam" id="PF06144">
    <property type="entry name" value="DNA_pol3_delta"/>
    <property type="match status" value="1"/>
</dbReference>
<evidence type="ECO:0000256" key="7">
    <source>
        <dbReference type="ARBA" id="ARBA00034754"/>
    </source>
</evidence>
<dbReference type="PANTHER" id="PTHR34388:SF1">
    <property type="entry name" value="DNA POLYMERASE III SUBUNIT DELTA"/>
    <property type="match status" value="1"/>
</dbReference>
<dbReference type="SUPFAM" id="SSF48019">
    <property type="entry name" value="post-AAA+ oligomerization domain-like"/>
    <property type="match status" value="1"/>
</dbReference>
<proteinExistence type="inferred from homology"/>
<gene>
    <name evidence="11" type="ORF">BRLA_c013670</name>
</gene>
<dbReference type="InterPro" id="IPR008921">
    <property type="entry name" value="DNA_pol3_clamp-load_cplx_C"/>
</dbReference>
<evidence type="ECO:0000256" key="5">
    <source>
        <dbReference type="ARBA" id="ARBA00022705"/>
    </source>
</evidence>
<dbReference type="Gene3D" id="1.20.272.10">
    <property type="match status" value="1"/>
</dbReference>
<reference evidence="11 12" key="1">
    <citation type="journal article" date="2011" name="J. Bacteriol.">
        <title>Genome sequence of Brevibacillus laterosporus LMG 15441, a pathogen of invertebrates.</title>
        <authorList>
            <person name="Djukic M."/>
            <person name="Poehlein A."/>
            <person name="Thurmer A."/>
            <person name="Daniel R."/>
        </authorList>
    </citation>
    <scope>NUCLEOTIDE SEQUENCE [LARGE SCALE GENOMIC DNA]</scope>
    <source>
        <strain evidence="11 12">LMG 15441</strain>
    </source>
</reference>
<keyword evidence="4" id="KW-0548">Nucleotidyltransferase</keyword>